<feature type="compositionally biased region" description="Polar residues" evidence="4">
    <location>
        <begin position="29"/>
        <end position="41"/>
    </location>
</feature>
<dbReference type="InterPro" id="IPR025963">
    <property type="entry name" value="FLgD_Tudor"/>
</dbReference>
<dbReference type="InterPro" id="IPR005648">
    <property type="entry name" value="FlgD"/>
</dbReference>
<gene>
    <name evidence="7" type="ORF">EVJ46_08515</name>
</gene>
<reference evidence="7 8" key="1">
    <citation type="journal article" date="2019" name="ISME J.">
        <title>Insights into ecological role of a new deltaproteobacterial order Candidatus Acidulodesulfobacterales by metagenomics and metatranscriptomics.</title>
        <authorList>
            <person name="Tan S."/>
            <person name="Liu J."/>
            <person name="Fang Y."/>
            <person name="Hedlund B.P."/>
            <person name="Lian Z.H."/>
            <person name="Huang L.Y."/>
            <person name="Li J.T."/>
            <person name="Huang L.N."/>
            <person name="Li W.J."/>
            <person name="Jiang H.C."/>
            <person name="Dong H.L."/>
            <person name="Shu W.S."/>
        </authorList>
    </citation>
    <scope>NUCLEOTIDE SEQUENCE [LARGE SCALE GENOMIC DNA]</scope>
    <source>
        <strain evidence="7">AP2</strain>
    </source>
</reference>
<organism evidence="7 8">
    <name type="scientific">Acididesulfobacter guangdongensis</name>
    <dbReference type="NCBI Taxonomy" id="2597225"/>
    <lineage>
        <taxon>Bacteria</taxon>
        <taxon>Deltaproteobacteria</taxon>
        <taxon>Candidatus Acidulodesulfobacterales</taxon>
        <taxon>Candidatus Acididesulfobacter</taxon>
    </lineage>
</organism>
<proteinExistence type="inferred from homology"/>
<dbReference type="Proteomes" id="UP000316562">
    <property type="component" value="Unassembled WGS sequence"/>
</dbReference>
<evidence type="ECO:0000256" key="1">
    <source>
        <dbReference type="ARBA" id="ARBA00010577"/>
    </source>
</evidence>
<keyword evidence="2 3" id="KW-1005">Bacterial flagellum biogenesis</keyword>
<feature type="compositionally biased region" description="Low complexity" evidence="4">
    <location>
        <begin position="19"/>
        <end position="28"/>
    </location>
</feature>
<dbReference type="Gene3D" id="2.30.30.910">
    <property type="match status" value="1"/>
</dbReference>
<dbReference type="GO" id="GO:0044781">
    <property type="term" value="P:bacterial-type flagellum organization"/>
    <property type="evidence" value="ECO:0007669"/>
    <property type="project" value="UniProtKB-UniRule"/>
</dbReference>
<dbReference type="AlphaFoldDB" id="A0A519BG30"/>
<dbReference type="Gene3D" id="2.60.40.4070">
    <property type="match status" value="1"/>
</dbReference>
<evidence type="ECO:0000313" key="7">
    <source>
        <dbReference type="EMBL" id="RZD16218.1"/>
    </source>
</evidence>
<dbReference type="EMBL" id="SGBC01000003">
    <property type="protein sequence ID" value="RZD16218.1"/>
    <property type="molecule type" value="Genomic_DNA"/>
</dbReference>
<evidence type="ECO:0000256" key="2">
    <source>
        <dbReference type="ARBA" id="ARBA00022795"/>
    </source>
</evidence>
<evidence type="ECO:0000259" key="6">
    <source>
        <dbReference type="Pfam" id="PF13861"/>
    </source>
</evidence>
<comment type="function">
    <text evidence="3">Required for flagellar hook formation. May act as a scaffolding protein.</text>
</comment>
<dbReference type="Pfam" id="PF03963">
    <property type="entry name" value="FlgD"/>
    <property type="match status" value="1"/>
</dbReference>
<comment type="caution">
    <text evidence="7">The sequence shown here is derived from an EMBL/GenBank/DDBJ whole genome shotgun (WGS) entry which is preliminary data.</text>
</comment>
<feature type="domain" description="FlgD/Vpr Ig-like" evidence="5">
    <location>
        <begin position="127"/>
        <end position="204"/>
    </location>
</feature>
<comment type="similarity">
    <text evidence="1 3">Belongs to the FlgD family.</text>
</comment>
<feature type="domain" description="FlgD Tudor-like" evidence="6">
    <location>
        <begin position="114"/>
        <end position="246"/>
    </location>
</feature>
<dbReference type="InterPro" id="IPR025965">
    <property type="entry name" value="FlgD/Vpr_Ig-like"/>
</dbReference>
<protein>
    <recommendedName>
        <fullName evidence="3">Basal-body rod modification protein FlgD</fullName>
    </recommendedName>
</protein>
<accession>A0A519BG30</accession>
<sequence>MAVNNIFGSGAAASSAASSPIIPASSSSQTANPSVPTNMYGSASSSNSSNSLVSESSFMTLMVKELQNQNPLEPMSNTSFISELAQFNSMNELSTMNTSIKGLVSSENQAAMGSAVNLVGHTVQANGNSLQYGGSGTAALDYSLPQSSSSTSLDVYNSSGNLVYNTNLGAETAGNQSYNWNGMTNAGTQAPEGDYSFSINAANSSGTSITAQTMTGGTVTGITSSKSGAVELELNNGSTVPLSSVQGIS</sequence>
<evidence type="ECO:0000256" key="4">
    <source>
        <dbReference type="SAM" id="MobiDB-lite"/>
    </source>
</evidence>
<feature type="region of interest" description="Disordered" evidence="4">
    <location>
        <begin position="19"/>
        <end position="48"/>
    </location>
</feature>
<evidence type="ECO:0000259" key="5">
    <source>
        <dbReference type="Pfam" id="PF13860"/>
    </source>
</evidence>
<dbReference type="Pfam" id="PF13861">
    <property type="entry name" value="FLgD_tudor"/>
    <property type="match status" value="1"/>
</dbReference>
<name>A0A519BG30_ACIG2</name>
<dbReference type="Pfam" id="PF13860">
    <property type="entry name" value="FlgD_ig"/>
    <property type="match status" value="1"/>
</dbReference>
<evidence type="ECO:0000256" key="3">
    <source>
        <dbReference type="RuleBase" id="RU362076"/>
    </source>
</evidence>
<evidence type="ECO:0000313" key="8">
    <source>
        <dbReference type="Proteomes" id="UP000316562"/>
    </source>
</evidence>